<keyword evidence="3" id="KW-1185">Reference proteome</keyword>
<dbReference type="STRING" id="43928.SAMN05443636_0859"/>
<dbReference type="Pfam" id="PF26161">
    <property type="entry name" value="DUF8044"/>
    <property type="match status" value="1"/>
</dbReference>
<keyword evidence="1" id="KW-1133">Transmembrane helix</keyword>
<accession>A0A1M5M1Z3</accession>
<feature type="transmembrane region" description="Helical" evidence="1">
    <location>
        <begin position="72"/>
        <end position="92"/>
    </location>
</feature>
<dbReference type="AlphaFoldDB" id="A0A1M5M1Z3"/>
<organism evidence="2 3">
    <name type="scientific">Halobaculum gomorrense</name>
    <dbReference type="NCBI Taxonomy" id="43928"/>
    <lineage>
        <taxon>Archaea</taxon>
        <taxon>Methanobacteriati</taxon>
        <taxon>Methanobacteriota</taxon>
        <taxon>Stenosarchaea group</taxon>
        <taxon>Halobacteria</taxon>
        <taxon>Halobacteriales</taxon>
        <taxon>Haloferacaceae</taxon>
        <taxon>Halobaculum</taxon>
    </lineage>
</organism>
<evidence type="ECO:0000313" key="2">
    <source>
        <dbReference type="EMBL" id="SHG71327.1"/>
    </source>
</evidence>
<sequence length="102" mass="11016">MLNRGRSSDGYTRSQESFLFAQFLVSGCALLALAAVGVESLPAYLLVVYVLSAVVAELHLPTETARGWERRVWRVIQGAGIVVAIVLTSEVVRLVRESGVLG</sequence>
<feature type="transmembrane region" description="Helical" evidence="1">
    <location>
        <begin position="20"/>
        <end position="37"/>
    </location>
</feature>
<proteinExistence type="predicted"/>
<dbReference type="InterPro" id="IPR058357">
    <property type="entry name" value="DUF8044"/>
</dbReference>
<keyword evidence="1" id="KW-0472">Membrane</keyword>
<dbReference type="Proteomes" id="UP000184357">
    <property type="component" value="Unassembled WGS sequence"/>
</dbReference>
<feature type="transmembrane region" description="Helical" evidence="1">
    <location>
        <begin position="43"/>
        <end position="60"/>
    </location>
</feature>
<reference evidence="2 3" key="1">
    <citation type="submission" date="2016-11" db="EMBL/GenBank/DDBJ databases">
        <authorList>
            <person name="Jaros S."/>
            <person name="Januszkiewicz K."/>
            <person name="Wedrychowicz H."/>
        </authorList>
    </citation>
    <scope>NUCLEOTIDE SEQUENCE [LARGE SCALE GENOMIC DNA]</scope>
    <source>
        <strain evidence="2 3">DSM 9297</strain>
    </source>
</reference>
<protein>
    <submittedName>
        <fullName evidence="2">Uncharacterized protein</fullName>
    </submittedName>
</protein>
<evidence type="ECO:0000313" key="3">
    <source>
        <dbReference type="Proteomes" id="UP000184357"/>
    </source>
</evidence>
<dbReference type="PROSITE" id="PS51257">
    <property type="entry name" value="PROKAR_LIPOPROTEIN"/>
    <property type="match status" value="1"/>
</dbReference>
<keyword evidence="1" id="KW-0812">Transmembrane</keyword>
<evidence type="ECO:0000256" key="1">
    <source>
        <dbReference type="SAM" id="Phobius"/>
    </source>
</evidence>
<name>A0A1M5M1Z3_9EURY</name>
<gene>
    <name evidence="2" type="ORF">SAMN05443636_0859</name>
</gene>
<dbReference type="EMBL" id="FQWV01000002">
    <property type="protein sequence ID" value="SHG71327.1"/>
    <property type="molecule type" value="Genomic_DNA"/>
</dbReference>